<dbReference type="GO" id="GO:0042709">
    <property type="term" value="C:succinate-CoA ligase complex"/>
    <property type="evidence" value="ECO:0007669"/>
    <property type="project" value="TreeGrafter"/>
</dbReference>
<evidence type="ECO:0000256" key="5">
    <source>
        <dbReference type="PROSITE-ProRule" id="PRU00409"/>
    </source>
</evidence>
<dbReference type="GO" id="GO:0006104">
    <property type="term" value="P:succinyl-CoA metabolic process"/>
    <property type="evidence" value="ECO:0007669"/>
    <property type="project" value="TreeGrafter"/>
</dbReference>
<evidence type="ECO:0000256" key="1">
    <source>
        <dbReference type="ARBA" id="ARBA00022598"/>
    </source>
</evidence>
<dbReference type="Proteomes" id="UP000027093">
    <property type="component" value="Chromosome"/>
</dbReference>
<keyword evidence="8" id="KW-1185">Reference proteome</keyword>
<dbReference type="GO" id="GO:0005524">
    <property type="term" value="F:ATP binding"/>
    <property type="evidence" value="ECO:0007669"/>
    <property type="project" value="UniProtKB-UniRule"/>
</dbReference>
<evidence type="ECO:0000256" key="4">
    <source>
        <dbReference type="ARBA" id="ARBA00022842"/>
    </source>
</evidence>
<dbReference type="AlphaFoldDB" id="A0A060HDX2"/>
<dbReference type="SUPFAM" id="SSF52210">
    <property type="entry name" value="Succinyl-CoA synthetase domains"/>
    <property type="match status" value="1"/>
</dbReference>
<evidence type="ECO:0000259" key="6">
    <source>
        <dbReference type="PROSITE" id="PS50975"/>
    </source>
</evidence>
<name>A0A060HDX2_9ARCH</name>
<dbReference type="GO" id="GO:0046872">
    <property type="term" value="F:metal ion binding"/>
    <property type="evidence" value="ECO:0007669"/>
    <property type="project" value="UniProtKB-KW"/>
</dbReference>
<dbReference type="InterPro" id="IPR005811">
    <property type="entry name" value="SUCC_ACL_C"/>
</dbReference>
<dbReference type="Gene3D" id="3.30.1490.20">
    <property type="entry name" value="ATP-grasp fold, A domain"/>
    <property type="match status" value="1"/>
</dbReference>
<dbReference type="GO" id="GO:0006099">
    <property type="term" value="P:tricarboxylic acid cycle"/>
    <property type="evidence" value="ECO:0007669"/>
    <property type="project" value="InterPro"/>
</dbReference>
<dbReference type="PANTHER" id="PTHR11815">
    <property type="entry name" value="SUCCINYL-COA SYNTHETASE BETA CHAIN"/>
    <property type="match status" value="1"/>
</dbReference>
<dbReference type="EC" id="6.2.1.5" evidence="7"/>
<protein>
    <submittedName>
        <fullName evidence="7">Succinyl-CoA ligase (ADP-forming) beta subunit</fullName>
        <ecNumber evidence="7">6.2.1.5</ecNumber>
    </submittedName>
</protein>
<evidence type="ECO:0000313" key="7">
    <source>
        <dbReference type="EMBL" id="AIC14879.1"/>
    </source>
</evidence>
<dbReference type="PIRSF" id="PIRSF001554">
    <property type="entry name" value="SucCS_beta"/>
    <property type="match status" value="1"/>
</dbReference>
<gene>
    <name evidence="7" type="primary">sucC</name>
    <name evidence="7" type="ORF">NVIE_006730</name>
</gene>
<dbReference type="InterPro" id="IPR013650">
    <property type="entry name" value="ATP-grasp_succ-CoA_synth-type"/>
</dbReference>
<dbReference type="Gene3D" id="3.40.50.261">
    <property type="entry name" value="Succinyl-CoA synthetase domains"/>
    <property type="match status" value="1"/>
</dbReference>
<keyword evidence="5" id="KW-0067">ATP-binding</keyword>
<dbReference type="InterPro" id="IPR017866">
    <property type="entry name" value="Succ-CoA_synthase_bsu_CS"/>
</dbReference>
<dbReference type="PANTHER" id="PTHR11815:SF10">
    <property type="entry name" value="SUCCINATE--COA LIGASE [GDP-FORMING] SUBUNIT BETA, MITOCHONDRIAL"/>
    <property type="match status" value="1"/>
</dbReference>
<keyword evidence="1 7" id="KW-0436">Ligase</keyword>
<dbReference type="STRING" id="926571.NVIE_006730"/>
<dbReference type="Pfam" id="PF08442">
    <property type="entry name" value="ATP-grasp_2"/>
    <property type="match status" value="1"/>
</dbReference>
<keyword evidence="4" id="KW-0460">Magnesium</keyword>
<dbReference type="SUPFAM" id="SSF56059">
    <property type="entry name" value="Glutathione synthetase ATP-binding domain-like"/>
    <property type="match status" value="1"/>
</dbReference>
<keyword evidence="3 5" id="KW-0547">Nucleotide-binding</keyword>
<dbReference type="GO" id="GO:0004775">
    <property type="term" value="F:succinate-CoA ligase (ADP-forming) activity"/>
    <property type="evidence" value="ECO:0007669"/>
    <property type="project" value="UniProtKB-EC"/>
</dbReference>
<dbReference type="InterPro" id="IPR016102">
    <property type="entry name" value="Succinyl-CoA_synth-like"/>
</dbReference>
<accession>A0A060HDX2</accession>
<evidence type="ECO:0000256" key="3">
    <source>
        <dbReference type="ARBA" id="ARBA00022741"/>
    </source>
</evidence>
<proteinExistence type="predicted"/>
<dbReference type="Gene3D" id="3.30.470.20">
    <property type="entry name" value="ATP-grasp fold, B domain"/>
    <property type="match status" value="1"/>
</dbReference>
<feature type="domain" description="ATP-grasp" evidence="6">
    <location>
        <begin position="14"/>
        <end position="219"/>
    </location>
</feature>
<sequence>MTSLSMRLLEYQGKELFDQYGIRIPRSHLANSLSEAKEGAKKLGYPFVLKSQLTVGGRGKAGAILKCRTEAELEPKFSELVHKEVKGELPRGILLEEMADIKKELYLSLFLNRSKRCYSLIASAEGGVEIESTGNKVVVDVPIEGISPQVAEDTAGRLGLAGNAAVAFVDLATKLSKMAGEKEAELAEINPVAILGDGSMLALDAKVIIDDNAMFRHPELKKYEHVSELEKQAEENGFSLVELDGNVAIIGNGAGLVMSTLDLVSDAGGKAGTFLDFGGRATTETIYEALTVISKIKRVQAILVNLFGGIVRTDLVAQAILDAYKNNIIAVPVFARISGAESEKARQMLNGSKAKLYPTVEEAIQAAVAAVGKGN</sequence>
<reference evidence="7 8" key="1">
    <citation type="journal article" date="2014" name="Int. J. Syst. Evol. Microbiol.">
        <title>Nitrososphaera viennensis gen. nov., sp. nov., an aerobic and mesophilic, ammonia-oxidizing archaeon from soil and a member of the archaeal phylum Thaumarchaeota.</title>
        <authorList>
            <person name="Stieglmeier M."/>
            <person name="Klingl A."/>
            <person name="Alves R.J."/>
            <person name="Rittmann S.K."/>
            <person name="Melcher M."/>
            <person name="Leisch N."/>
            <person name="Schleper C."/>
        </authorList>
    </citation>
    <scope>NUCLEOTIDE SEQUENCE [LARGE SCALE GENOMIC DNA]</scope>
    <source>
        <strain evidence="7">EN76</strain>
    </source>
</reference>
<evidence type="ECO:0000256" key="2">
    <source>
        <dbReference type="ARBA" id="ARBA00022723"/>
    </source>
</evidence>
<dbReference type="KEGG" id="nvn:NVIE_006730"/>
<organism evidence="7 8">
    <name type="scientific">Nitrososphaera viennensis EN76</name>
    <dbReference type="NCBI Taxonomy" id="926571"/>
    <lineage>
        <taxon>Archaea</taxon>
        <taxon>Nitrososphaerota</taxon>
        <taxon>Nitrososphaeria</taxon>
        <taxon>Nitrososphaerales</taxon>
        <taxon>Nitrososphaeraceae</taxon>
        <taxon>Nitrososphaera</taxon>
    </lineage>
</organism>
<dbReference type="InterPro" id="IPR013815">
    <property type="entry name" value="ATP_grasp_subdomain_1"/>
</dbReference>
<dbReference type="PROSITE" id="PS50975">
    <property type="entry name" value="ATP_GRASP"/>
    <property type="match status" value="1"/>
</dbReference>
<keyword evidence="2" id="KW-0479">Metal-binding</keyword>
<dbReference type="Pfam" id="PF00549">
    <property type="entry name" value="Ligase_CoA"/>
    <property type="match status" value="1"/>
</dbReference>
<dbReference type="EMBL" id="CP007536">
    <property type="protein sequence ID" value="AIC14879.1"/>
    <property type="molecule type" value="Genomic_DNA"/>
</dbReference>
<dbReference type="HOGENOM" id="CLU_037430_0_2_2"/>
<dbReference type="InterPro" id="IPR005809">
    <property type="entry name" value="Succ_CoA_ligase-like_bsu"/>
</dbReference>
<dbReference type="PROSITE" id="PS01217">
    <property type="entry name" value="SUCCINYL_COA_LIG_3"/>
    <property type="match status" value="1"/>
</dbReference>
<evidence type="ECO:0000313" key="8">
    <source>
        <dbReference type="Proteomes" id="UP000027093"/>
    </source>
</evidence>
<dbReference type="InterPro" id="IPR011761">
    <property type="entry name" value="ATP-grasp"/>
</dbReference>